<organism evidence="3 4">
    <name type="scientific">Deinococcus metalli</name>
    <dbReference type="NCBI Taxonomy" id="1141878"/>
    <lineage>
        <taxon>Bacteria</taxon>
        <taxon>Thermotogati</taxon>
        <taxon>Deinococcota</taxon>
        <taxon>Deinococci</taxon>
        <taxon>Deinococcales</taxon>
        <taxon>Deinococcaceae</taxon>
        <taxon>Deinococcus</taxon>
    </lineage>
</organism>
<dbReference type="PROSITE" id="PS51257">
    <property type="entry name" value="PROKAR_LIPOPROTEIN"/>
    <property type="match status" value="1"/>
</dbReference>
<comment type="caution">
    <text evidence="3">The sequence shown here is derived from an EMBL/GenBank/DDBJ whole genome shotgun (WGS) entry which is preliminary data.</text>
</comment>
<evidence type="ECO:0000313" key="2">
    <source>
        <dbReference type="EMBL" id="GHF34916.1"/>
    </source>
</evidence>
<feature type="signal peptide" evidence="1">
    <location>
        <begin position="1"/>
        <end position="23"/>
    </location>
</feature>
<feature type="chain" id="PRO_5030735420" evidence="1">
    <location>
        <begin position="24"/>
        <end position="152"/>
    </location>
</feature>
<accession>A0A7W8KB09</accession>
<dbReference type="Proteomes" id="UP000619376">
    <property type="component" value="Unassembled WGS sequence"/>
</dbReference>
<sequence>MTVRRPGLLLAALLLTACHRSPAANTLEQQLIFTANGTFDAQADHRDRLPGGLRSVVWTTHPPLQAAAMTITYDGDSRAQAWNLIVEKPTFSAQDAAGAGAATVQTAQGPALRPAATSGLKDVLVLRAGEALRLVTRGYAAQRDPDLLSAFR</sequence>
<dbReference type="RefSeq" id="WP_229831815.1">
    <property type="nucleotide sequence ID" value="NZ_BNAJ01000001.1"/>
</dbReference>
<dbReference type="EMBL" id="BNAJ01000001">
    <property type="protein sequence ID" value="GHF34916.1"/>
    <property type="molecule type" value="Genomic_DNA"/>
</dbReference>
<gene>
    <name evidence="2" type="ORF">GCM10017781_09720</name>
    <name evidence="3" type="ORF">HNQ07_000069</name>
</gene>
<dbReference type="EMBL" id="JACHFK010000001">
    <property type="protein sequence ID" value="MBB5374625.1"/>
    <property type="molecule type" value="Genomic_DNA"/>
</dbReference>
<keyword evidence="5" id="KW-1185">Reference proteome</keyword>
<evidence type="ECO:0000313" key="4">
    <source>
        <dbReference type="Proteomes" id="UP000539473"/>
    </source>
</evidence>
<reference evidence="2" key="4">
    <citation type="submission" date="2024-05" db="EMBL/GenBank/DDBJ databases">
        <authorList>
            <person name="Sun Q."/>
            <person name="Zhou Y."/>
        </authorList>
    </citation>
    <scope>NUCLEOTIDE SEQUENCE</scope>
    <source>
        <strain evidence="2">CGMCC 1.18437</strain>
    </source>
</reference>
<reference evidence="2" key="1">
    <citation type="journal article" date="2014" name="Int. J. Syst. Evol. Microbiol.">
        <title>Complete genome of a new Firmicutes species belonging to the dominant human colonic microbiota ('Ruminococcus bicirculans') reveals two chromosomes and a selective capacity to utilize plant glucans.</title>
        <authorList>
            <consortium name="NISC Comparative Sequencing Program"/>
            <person name="Wegmann U."/>
            <person name="Louis P."/>
            <person name="Goesmann A."/>
            <person name="Henrissat B."/>
            <person name="Duncan S.H."/>
            <person name="Flint H.J."/>
        </authorList>
    </citation>
    <scope>NUCLEOTIDE SEQUENCE</scope>
    <source>
        <strain evidence="2">CGMCC 1.18437</strain>
    </source>
</reference>
<reference evidence="3 4" key="3">
    <citation type="submission" date="2020-08" db="EMBL/GenBank/DDBJ databases">
        <title>Genomic Encyclopedia of Type Strains, Phase IV (KMG-IV): sequencing the most valuable type-strain genomes for metagenomic binning, comparative biology and taxonomic classification.</title>
        <authorList>
            <person name="Goeker M."/>
        </authorList>
    </citation>
    <scope>NUCLEOTIDE SEQUENCE [LARGE SCALE GENOMIC DNA]</scope>
    <source>
        <strain evidence="3 4">DSM 27521</strain>
    </source>
</reference>
<keyword evidence="1" id="KW-0732">Signal</keyword>
<evidence type="ECO:0000313" key="3">
    <source>
        <dbReference type="EMBL" id="MBB5374625.1"/>
    </source>
</evidence>
<proteinExistence type="predicted"/>
<name>A0A7W8KB09_9DEIO</name>
<evidence type="ECO:0000313" key="5">
    <source>
        <dbReference type="Proteomes" id="UP000619376"/>
    </source>
</evidence>
<dbReference type="Proteomes" id="UP000539473">
    <property type="component" value="Unassembled WGS sequence"/>
</dbReference>
<dbReference type="AlphaFoldDB" id="A0A7W8KB09"/>
<reference evidence="5" key="2">
    <citation type="journal article" date="2019" name="Int. J. Syst. Evol. Microbiol.">
        <title>The Global Catalogue of Microorganisms (GCM) 10K type strain sequencing project: providing services to taxonomists for standard genome sequencing and annotation.</title>
        <authorList>
            <consortium name="The Broad Institute Genomics Platform"/>
            <consortium name="The Broad Institute Genome Sequencing Center for Infectious Disease"/>
            <person name="Wu L."/>
            <person name="Ma J."/>
        </authorList>
    </citation>
    <scope>NUCLEOTIDE SEQUENCE [LARGE SCALE GENOMIC DNA]</scope>
    <source>
        <strain evidence="5">CGMCC 1.18437</strain>
    </source>
</reference>
<evidence type="ECO:0000256" key="1">
    <source>
        <dbReference type="SAM" id="SignalP"/>
    </source>
</evidence>
<protein>
    <submittedName>
        <fullName evidence="3">Uncharacterized protein</fullName>
    </submittedName>
</protein>